<keyword evidence="5" id="KW-0812">Transmembrane</keyword>
<keyword evidence="8 12" id="KW-0333">Golgi apparatus</keyword>
<evidence type="ECO:0000256" key="5">
    <source>
        <dbReference type="ARBA" id="ARBA00022692"/>
    </source>
</evidence>
<dbReference type="CDD" id="cd00024">
    <property type="entry name" value="CD_CSD"/>
    <property type="match status" value="1"/>
</dbReference>
<organism evidence="14 15">
    <name type="scientific">Ranitomeya imitator</name>
    <name type="common">mimic poison frog</name>
    <dbReference type="NCBI Taxonomy" id="111125"/>
    <lineage>
        <taxon>Eukaryota</taxon>
        <taxon>Metazoa</taxon>
        <taxon>Chordata</taxon>
        <taxon>Craniata</taxon>
        <taxon>Vertebrata</taxon>
        <taxon>Euteleostomi</taxon>
        <taxon>Amphibia</taxon>
        <taxon>Batrachia</taxon>
        <taxon>Anura</taxon>
        <taxon>Neobatrachia</taxon>
        <taxon>Hyloidea</taxon>
        <taxon>Dendrobatidae</taxon>
        <taxon>Dendrobatinae</taxon>
        <taxon>Ranitomeya</taxon>
    </lineage>
</organism>
<dbReference type="SMART" id="SM00298">
    <property type="entry name" value="CHROMO"/>
    <property type="match status" value="1"/>
</dbReference>
<dbReference type="InterPro" id="IPR000953">
    <property type="entry name" value="Chromo/chromo_shadow_dom"/>
</dbReference>
<evidence type="ECO:0000256" key="8">
    <source>
        <dbReference type="ARBA" id="ARBA00023034"/>
    </source>
</evidence>
<keyword evidence="15" id="KW-1185">Reference proteome</keyword>
<reference evidence="14" key="1">
    <citation type="submission" date="2023-07" db="EMBL/GenBank/DDBJ databases">
        <authorList>
            <person name="Stuckert A."/>
        </authorList>
    </citation>
    <scope>NUCLEOTIDE SEQUENCE</scope>
</reference>
<name>A0ABN9LZR2_9NEOB</name>
<protein>
    <recommendedName>
        <fullName evidence="12">Carbohydrate sulfotransferase</fullName>
        <ecNumber evidence="12">2.8.2.-</ecNumber>
    </recommendedName>
</protein>
<evidence type="ECO:0000256" key="1">
    <source>
        <dbReference type="ARBA" id="ARBA00004123"/>
    </source>
</evidence>
<evidence type="ECO:0000256" key="6">
    <source>
        <dbReference type="ARBA" id="ARBA00022968"/>
    </source>
</evidence>
<evidence type="ECO:0000256" key="2">
    <source>
        <dbReference type="ARBA" id="ARBA00004323"/>
    </source>
</evidence>
<comment type="similarity">
    <text evidence="3 12">Belongs to the sulfotransferase 2 family.</text>
</comment>
<evidence type="ECO:0000256" key="12">
    <source>
        <dbReference type="RuleBase" id="RU364020"/>
    </source>
</evidence>
<comment type="caution">
    <text evidence="14">The sequence shown here is derived from an EMBL/GenBank/DDBJ whole genome shotgun (WGS) entry which is preliminary data.</text>
</comment>
<dbReference type="SUPFAM" id="SSF54160">
    <property type="entry name" value="Chromo domain-like"/>
    <property type="match status" value="1"/>
</dbReference>
<keyword evidence="9" id="KW-0472">Membrane</keyword>
<dbReference type="Gene3D" id="2.40.50.40">
    <property type="match status" value="1"/>
</dbReference>
<dbReference type="EC" id="2.8.2.-" evidence="12"/>
<evidence type="ECO:0000256" key="11">
    <source>
        <dbReference type="ARBA" id="ARBA00023277"/>
    </source>
</evidence>
<evidence type="ECO:0000256" key="3">
    <source>
        <dbReference type="ARBA" id="ARBA00006339"/>
    </source>
</evidence>
<dbReference type="InterPro" id="IPR016197">
    <property type="entry name" value="Chromo-like_dom_sf"/>
</dbReference>
<evidence type="ECO:0000256" key="9">
    <source>
        <dbReference type="ARBA" id="ARBA00023136"/>
    </source>
</evidence>
<dbReference type="EMBL" id="CAUEEQ010039716">
    <property type="protein sequence ID" value="CAJ0955129.1"/>
    <property type="molecule type" value="Genomic_DNA"/>
</dbReference>
<evidence type="ECO:0000256" key="10">
    <source>
        <dbReference type="ARBA" id="ARBA00023180"/>
    </source>
</evidence>
<feature type="domain" description="Chromo" evidence="13">
    <location>
        <begin position="448"/>
        <end position="495"/>
    </location>
</feature>
<dbReference type="InterPro" id="IPR018011">
    <property type="entry name" value="Carb_sulfotrans_8-10"/>
</dbReference>
<dbReference type="Proteomes" id="UP001176940">
    <property type="component" value="Unassembled WGS sequence"/>
</dbReference>
<keyword evidence="7" id="KW-1133">Transmembrane helix</keyword>
<dbReference type="PROSITE" id="PS50013">
    <property type="entry name" value="CHROMO_2"/>
    <property type="match status" value="1"/>
</dbReference>
<evidence type="ECO:0000313" key="15">
    <source>
        <dbReference type="Proteomes" id="UP001176940"/>
    </source>
</evidence>
<sequence>MVHSFTLTQASIDLNGQRHRLIQTSRHGKSHHDILKGFRETLSENCCQGTFIPLNNPQYSVVEAQESRKAVVRSVCKSKNLSTSSFVLNRKVAAQLYVEHRHRFIYCEVPKVGCSNWKRIILLLNESLGRTLYELHHYQVHTSKQLKKLSSYPPSRQKEFLANYTKVMFTRDPLERVVSAYRDKFLHKDDVYYSKTIANLIKKSLGIQSKTNITFEQFANYITKEKPYYRDTHWKPMYQLCEPCNIQYDFIGKFETLADDADFVLKIIRAPKNLKYPTMKHHSNESRTNEDISISYLEMLPPILFRKFLSVYSLDFSIFGYTYLGTVSLLHQGPPELYWAHCRQFRNNRDTVWLYFNINSFTQHIQDISSIILRLHNSSDSPGLPGQEVKYLVVLYRNLSDLSSCTNKITTRAYEKRRARSLLRRYVAPVVPSVDPPAPVLVEGELEYVVEKILDSRVSRRKLQYLVKWKGYGQEDNSWVFASDVHAADLVRAFHLAHPGRPGGSGDPVQQVKIIISLLRGDPQDWAFSLAPGDPALRDVDAFFLALGLLYDEPNSVDQAEKILLALCQGQDEAEIYCQKFRKWSVLTQWNECALAAIFRKGLSEALKDVMVGFPMPAGLNESMSLAIQIDRRLRERKAVHHLAYPIPLRGIDATPLAKNKPQYWTQLTMCMAPAHQEDIRFLRWSRIFITVMISNCDRSIQEEDAAPGEEGLQGPCQEQVWGLFK</sequence>
<dbReference type="PANTHER" id="PTHR12137">
    <property type="entry name" value="CARBOHYDRATE SULFOTRANSFERASE"/>
    <property type="match status" value="1"/>
</dbReference>
<gene>
    <name evidence="14" type="ORF">RIMI_LOCUS15022526</name>
</gene>
<dbReference type="Pfam" id="PF03567">
    <property type="entry name" value="Sulfotransfer_2"/>
    <property type="match status" value="1"/>
</dbReference>
<evidence type="ECO:0000256" key="7">
    <source>
        <dbReference type="ARBA" id="ARBA00022989"/>
    </source>
</evidence>
<dbReference type="PANTHER" id="PTHR12137:SF15">
    <property type="entry name" value="CARBOHYDRATE SULFOTRANSFERASE"/>
    <property type="match status" value="1"/>
</dbReference>
<proteinExistence type="inferred from homology"/>
<accession>A0ABN9LZR2</accession>
<evidence type="ECO:0000313" key="14">
    <source>
        <dbReference type="EMBL" id="CAJ0955129.1"/>
    </source>
</evidence>
<keyword evidence="4 12" id="KW-0808">Transferase</keyword>
<dbReference type="InterPro" id="IPR005331">
    <property type="entry name" value="Sulfotransferase"/>
</dbReference>
<keyword evidence="11 12" id="KW-0119">Carbohydrate metabolism</keyword>
<evidence type="ECO:0000259" key="13">
    <source>
        <dbReference type="PROSITE" id="PS50013"/>
    </source>
</evidence>
<keyword evidence="10 12" id="KW-0325">Glycoprotein</keyword>
<dbReference type="Pfam" id="PF00385">
    <property type="entry name" value="Chromo"/>
    <property type="match status" value="1"/>
</dbReference>
<dbReference type="InterPro" id="IPR023780">
    <property type="entry name" value="Chromo_domain"/>
</dbReference>
<keyword evidence="6 12" id="KW-0735">Signal-anchor</keyword>
<evidence type="ECO:0000256" key="4">
    <source>
        <dbReference type="ARBA" id="ARBA00022679"/>
    </source>
</evidence>
<comment type="subcellular location">
    <subcellularLocation>
        <location evidence="2 12">Golgi apparatus membrane</location>
        <topology evidence="2 12">Single-pass type II membrane protein</topology>
    </subcellularLocation>
    <subcellularLocation>
        <location evidence="1">Nucleus</location>
    </subcellularLocation>
</comment>